<dbReference type="SUPFAM" id="SSF54909">
    <property type="entry name" value="Dimeric alpha+beta barrel"/>
    <property type="match status" value="1"/>
</dbReference>
<organism evidence="2 3">
    <name type="scientific">Rhodospira trueperi</name>
    <dbReference type="NCBI Taxonomy" id="69960"/>
    <lineage>
        <taxon>Bacteria</taxon>
        <taxon>Pseudomonadati</taxon>
        <taxon>Pseudomonadota</taxon>
        <taxon>Alphaproteobacteria</taxon>
        <taxon>Rhodospirillales</taxon>
        <taxon>Rhodospirillaceae</taxon>
        <taxon>Rhodospira</taxon>
    </lineage>
</organism>
<evidence type="ECO:0000313" key="2">
    <source>
        <dbReference type="EMBL" id="SDD62356.1"/>
    </source>
</evidence>
<evidence type="ECO:0000313" key="3">
    <source>
        <dbReference type="Proteomes" id="UP000199412"/>
    </source>
</evidence>
<accession>A0A1G6WBD0</accession>
<feature type="domain" description="Stress-response A/B barrel" evidence="1">
    <location>
        <begin position="2"/>
        <end position="92"/>
    </location>
</feature>
<dbReference type="PROSITE" id="PS51502">
    <property type="entry name" value="S_R_A_B_BARREL"/>
    <property type="match status" value="1"/>
</dbReference>
<name>A0A1G6WBD0_9PROT</name>
<dbReference type="RefSeq" id="WP_092780452.1">
    <property type="nucleotide sequence ID" value="NZ_FNAP01000001.1"/>
</dbReference>
<dbReference type="InterPro" id="IPR011008">
    <property type="entry name" value="Dimeric_a/b-barrel"/>
</dbReference>
<reference evidence="2 3" key="1">
    <citation type="submission" date="2016-10" db="EMBL/GenBank/DDBJ databases">
        <authorList>
            <person name="de Groot N.N."/>
        </authorList>
    </citation>
    <scope>NUCLEOTIDE SEQUENCE [LARGE SCALE GENOMIC DNA]</scope>
    <source>
        <strain evidence="2 3">ATCC 700224</strain>
    </source>
</reference>
<dbReference type="OrthoDB" id="9813140at2"/>
<dbReference type="Gene3D" id="3.30.70.100">
    <property type="match status" value="1"/>
</dbReference>
<dbReference type="STRING" id="69960.SAMN05421720_10173"/>
<proteinExistence type="predicted"/>
<keyword evidence="3" id="KW-1185">Reference proteome</keyword>
<dbReference type="Proteomes" id="UP000199412">
    <property type="component" value="Unassembled WGS sequence"/>
</dbReference>
<protein>
    <submittedName>
        <fullName evidence="2">Stress responsive A/B Barrel Domain</fullName>
    </submittedName>
</protein>
<dbReference type="SMART" id="SM00886">
    <property type="entry name" value="Dabb"/>
    <property type="match status" value="1"/>
</dbReference>
<dbReference type="InterPro" id="IPR013097">
    <property type="entry name" value="Dabb"/>
</dbReference>
<gene>
    <name evidence="2" type="ORF">SAMN05421720_10173</name>
</gene>
<dbReference type="Pfam" id="PF07876">
    <property type="entry name" value="Dabb"/>
    <property type="match status" value="1"/>
</dbReference>
<dbReference type="AlphaFoldDB" id="A0A1G6WBD0"/>
<evidence type="ECO:0000259" key="1">
    <source>
        <dbReference type="PROSITE" id="PS51502"/>
    </source>
</evidence>
<sequence>MIRHVVMFTLHASDSLDVVRAALQRLATIPHVLALEVSENLKSDLIGNEIDLVVHAVFKDRAALDAYHNHPIYREAIDAVRPLRDQRVAADFMTEIKDL</sequence>
<dbReference type="EMBL" id="FNAP01000001">
    <property type="protein sequence ID" value="SDD62356.1"/>
    <property type="molecule type" value="Genomic_DNA"/>
</dbReference>